<dbReference type="SUPFAM" id="SSF52121">
    <property type="entry name" value="Lumazine synthase"/>
    <property type="match status" value="1"/>
</dbReference>
<sequence length="143" mass="15611">SELDGSKLQIGILRTRWNDEHVSNLVDGIKAGLKGCKVDEDKIFIKEVPGAYELPYAAKLLAMSGTVDAIICCGVLIKGETLHFEYISEAVSKGIMDVNLSTMTPVIYGVLNCLDEEQVKKRSSNENGGHNHGEDWGKTAVEM</sequence>
<comment type="function">
    <text evidence="7">Catalyzes the formation of 6,7-dimethyl-8-ribityllumazine by condensation of 5-amino-6-(D-ribitylamino)uracil with 3,4-dihydroxy-2-butanone 4-phosphate. This is the penultimate step in the biosynthesis of riboflavin.</text>
</comment>
<evidence type="ECO:0000313" key="9">
    <source>
        <dbReference type="EMBL" id="EED95038.1"/>
    </source>
</evidence>
<evidence type="ECO:0000256" key="2">
    <source>
        <dbReference type="ARBA" id="ARBA00007424"/>
    </source>
</evidence>
<dbReference type="Gene3D" id="3.40.50.960">
    <property type="entry name" value="Lumazine/riboflavin synthase"/>
    <property type="match status" value="1"/>
</dbReference>
<evidence type="ECO:0000256" key="5">
    <source>
        <dbReference type="ARBA" id="ARBA00022679"/>
    </source>
</evidence>
<evidence type="ECO:0000256" key="6">
    <source>
        <dbReference type="ARBA" id="ARBA00048785"/>
    </source>
</evidence>
<dbReference type="PaxDb" id="35128-Thaps19311"/>
<dbReference type="InterPro" id="IPR036467">
    <property type="entry name" value="LS/RS_sf"/>
</dbReference>
<dbReference type="NCBIfam" id="TIGR00114">
    <property type="entry name" value="lumazine-synth"/>
    <property type="match status" value="1"/>
</dbReference>
<feature type="non-terminal residue" evidence="9">
    <location>
        <position position="1"/>
    </location>
</feature>
<dbReference type="EMBL" id="CM000639">
    <property type="protein sequence ID" value="EED95038.1"/>
    <property type="molecule type" value="Genomic_DNA"/>
</dbReference>
<comment type="catalytic activity">
    <reaction evidence="6 7">
        <text>(2S)-2-hydroxy-3-oxobutyl phosphate + 5-amino-6-(D-ribitylamino)uracil = 6,7-dimethyl-8-(1-D-ribityl)lumazine + phosphate + 2 H2O + H(+)</text>
        <dbReference type="Rhea" id="RHEA:26152"/>
        <dbReference type="ChEBI" id="CHEBI:15377"/>
        <dbReference type="ChEBI" id="CHEBI:15378"/>
        <dbReference type="ChEBI" id="CHEBI:15934"/>
        <dbReference type="ChEBI" id="CHEBI:43474"/>
        <dbReference type="ChEBI" id="CHEBI:58201"/>
        <dbReference type="ChEBI" id="CHEBI:58830"/>
        <dbReference type="EC" id="2.5.1.78"/>
    </reaction>
</comment>
<organism evidence="9 10">
    <name type="scientific">Thalassiosira pseudonana</name>
    <name type="common">Marine diatom</name>
    <name type="synonym">Cyclotella nana</name>
    <dbReference type="NCBI Taxonomy" id="35128"/>
    <lineage>
        <taxon>Eukaryota</taxon>
        <taxon>Sar</taxon>
        <taxon>Stramenopiles</taxon>
        <taxon>Ochrophyta</taxon>
        <taxon>Bacillariophyta</taxon>
        <taxon>Coscinodiscophyceae</taxon>
        <taxon>Thalassiosirophycidae</taxon>
        <taxon>Thalassiosirales</taxon>
        <taxon>Thalassiosiraceae</taxon>
        <taxon>Thalassiosira</taxon>
    </lineage>
</organism>
<evidence type="ECO:0000256" key="4">
    <source>
        <dbReference type="ARBA" id="ARBA00022619"/>
    </source>
</evidence>
<keyword evidence="10" id="KW-1185">Reference proteome</keyword>
<accession>B8BW28</accession>
<reference evidence="9 10" key="1">
    <citation type="journal article" date="2004" name="Science">
        <title>The genome of the diatom Thalassiosira pseudonana: ecology, evolution, and metabolism.</title>
        <authorList>
            <person name="Armbrust E.V."/>
            <person name="Berges J.A."/>
            <person name="Bowler C."/>
            <person name="Green B.R."/>
            <person name="Martinez D."/>
            <person name="Putnam N.H."/>
            <person name="Zhou S."/>
            <person name="Allen A.E."/>
            <person name="Apt K.E."/>
            <person name="Bechner M."/>
            <person name="Brzezinski M.A."/>
            <person name="Chaal B.K."/>
            <person name="Chiovitti A."/>
            <person name="Davis A.K."/>
            <person name="Demarest M.S."/>
            <person name="Detter J.C."/>
            <person name="Glavina T."/>
            <person name="Goodstein D."/>
            <person name="Hadi M.Z."/>
            <person name="Hellsten U."/>
            <person name="Hildebrand M."/>
            <person name="Jenkins B.D."/>
            <person name="Jurka J."/>
            <person name="Kapitonov V.V."/>
            <person name="Kroger N."/>
            <person name="Lau W.W."/>
            <person name="Lane T.W."/>
            <person name="Larimer F.W."/>
            <person name="Lippmeier J.C."/>
            <person name="Lucas S."/>
            <person name="Medina M."/>
            <person name="Montsant A."/>
            <person name="Obornik M."/>
            <person name="Parker M.S."/>
            <person name="Palenik B."/>
            <person name="Pazour G.J."/>
            <person name="Richardson P.M."/>
            <person name="Rynearson T.A."/>
            <person name="Saito M.A."/>
            <person name="Schwartz D.C."/>
            <person name="Thamatrakoln K."/>
            <person name="Valentin K."/>
            <person name="Vardi A."/>
            <person name="Wilkerson F.P."/>
            <person name="Rokhsar D.S."/>
        </authorList>
    </citation>
    <scope>NUCLEOTIDE SEQUENCE [LARGE SCALE GENOMIC DNA]</scope>
    <source>
        <strain evidence="9 10">CCMP1335</strain>
    </source>
</reference>
<dbReference type="CDD" id="cd09209">
    <property type="entry name" value="Lumazine_synthase-I"/>
    <property type="match status" value="1"/>
</dbReference>
<dbReference type="HAMAP" id="MF_00178">
    <property type="entry name" value="Lumazine_synth"/>
    <property type="match status" value="1"/>
</dbReference>
<keyword evidence="4 7" id="KW-0686">Riboflavin biosynthesis</keyword>
<dbReference type="InterPro" id="IPR034964">
    <property type="entry name" value="LS"/>
</dbReference>
<dbReference type="InParanoid" id="B8BW28"/>
<dbReference type="GO" id="GO:0009349">
    <property type="term" value="C:riboflavin synthase complex"/>
    <property type="evidence" value="ECO:0007669"/>
    <property type="project" value="UniProtKB-UniRule"/>
</dbReference>
<evidence type="ECO:0000256" key="7">
    <source>
        <dbReference type="RuleBase" id="RU003795"/>
    </source>
</evidence>
<proteinExistence type="inferred from homology"/>
<protein>
    <recommendedName>
        <fullName evidence="3 7">6,7-dimethyl-8-ribityllumazine synthase</fullName>
        <shortName evidence="7">DMRL synthase</shortName>
        <ecNumber evidence="3 7">2.5.1.78</ecNumber>
    </recommendedName>
</protein>
<evidence type="ECO:0000256" key="1">
    <source>
        <dbReference type="ARBA" id="ARBA00004917"/>
    </source>
</evidence>
<dbReference type="UniPathway" id="UPA00275">
    <property type="reaction ID" value="UER00404"/>
</dbReference>
<reference evidence="9 10" key="2">
    <citation type="journal article" date="2008" name="Nature">
        <title>The Phaeodactylum genome reveals the evolutionary history of diatom genomes.</title>
        <authorList>
            <person name="Bowler C."/>
            <person name="Allen A.E."/>
            <person name="Badger J.H."/>
            <person name="Grimwood J."/>
            <person name="Jabbari K."/>
            <person name="Kuo A."/>
            <person name="Maheswari U."/>
            <person name="Martens C."/>
            <person name="Maumus F."/>
            <person name="Otillar R.P."/>
            <person name="Rayko E."/>
            <person name="Salamov A."/>
            <person name="Vandepoele K."/>
            <person name="Beszteri B."/>
            <person name="Gruber A."/>
            <person name="Heijde M."/>
            <person name="Katinka M."/>
            <person name="Mock T."/>
            <person name="Valentin K."/>
            <person name="Verret F."/>
            <person name="Berges J.A."/>
            <person name="Brownlee C."/>
            <person name="Cadoret J.P."/>
            <person name="Chiovitti A."/>
            <person name="Choi C.J."/>
            <person name="Coesel S."/>
            <person name="De Martino A."/>
            <person name="Detter J.C."/>
            <person name="Durkin C."/>
            <person name="Falciatore A."/>
            <person name="Fournet J."/>
            <person name="Haruta M."/>
            <person name="Huysman M.J."/>
            <person name="Jenkins B.D."/>
            <person name="Jiroutova K."/>
            <person name="Jorgensen R.E."/>
            <person name="Joubert Y."/>
            <person name="Kaplan A."/>
            <person name="Kroger N."/>
            <person name="Kroth P.G."/>
            <person name="La Roche J."/>
            <person name="Lindquist E."/>
            <person name="Lommer M."/>
            <person name="Martin-Jezequel V."/>
            <person name="Lopez P.J."/>
            <person name="Lucas S."/>
            <person name="Mangogna M."/>
            <person name="McGinnis K."/>
            <person name="Medlin L.K."/>
            <person name="Montsant A."/>
            <person name="Oudot-Le Secq M.P."/>
            <person name="Napoli C."/>
            <person name="Obornik M."/>
            <person name="Parker M.S."/>
            <person name="Petit J.L."/>
            <person name="Porcel B.M."/>
            <person name="Poulsen N."/>
            <person name="Robison M."/>
            <person name="Rychlewski L."/>
            <person name="Rynearson T.A."/>
            <person name="Schmutz J."/>
            <person name="Shapiro H."/>
            <person name="Siaut M."/>
            <person name="Stanley M."/>
            <person name="Sussman M.R."/>
            <person name="Taylor A.R."/>
            <person name="Vardi A."/>
            <person name="von Dassow P."/>
            <person name="Vyverman W."/>
            <person name="Willis A."/>
            <person name="Wyrwicz L.S."/>
            <person name="Rokhsar D.S."/>
            <person name="Weissenbach J."/>
            <person name="Armbrust E.V."/>
            <person name="Green B.R."/>
            <person name="Van de Peer Y."/>
            <person name="Grigoriev I.V."/>
        </authorList>
    </citation>
    <scope>NUCLEOTIDE SEQUENCE [LARGE SCALE GENOMIC DNA]</scope>
    <source>
        <strain evidence="9 10">CCMP1335</strain>
    </source>
</reference>
<keyword evidence="5 7" id="KW-0808">Transferase</keyword>
<dbReference type="eggNOG" id="KOG3243">
    <property type="taxonomic scope" value="Eukaryota"/>
</dbReference>
<feature type="region of interest" description="Disordered" evidence="8">
    <location>
        <begin position="121"/>
        <end position="143"/>
    </location>
</feature>
<dbReference type="GO" id="GO:0000906">
    <property type="term" value="F:6,7-dimethyl-8-ribityllumazine synthase activity"/>
    <property type="evidence" value="ECO:0000318"/>
    <property type="project" value="GO_Central"/>
</dbReference>
<dbReference type="Proteomes" id="UP000001449">
    <property type="component" value="Chromosome 2"/>
</dbReference>
<gene>
    <name evidence="9" type="ORF">THAPSDRAFT_19311</name>
</gene>
<dbReference type="EC" id="2.5.1.78" evidence="3 7"/>
<evidence type="ECO:0000256" key="8">
    <source>
        <dbReference type="SAM" id="MobiDB-lite"/>
    </source>
</evidence>
<dbReference type="PANTHER" id="PTHR21058">
    <property type="entry name" value="6,7-DIMETHYL-8-RIBITYLLUMAZINE SYNTHASE DMRL SYNTHASE LUMAZINE SYNTHASE"/>
    <property type="match status" value="1"/>
</dbReference>
<dbReference type="GO" id="GO:0005737">
    <property type="term" value="C:cytoplasm"/>
    <property type="evidence" value="ECO:0000318"/>
    <property type="project" value="GO_Central"/>
</dbReference>
<dbReference type="Pfam" id="PF00885">
    <property type="entry name" value="DMRL_synthase"/>
    <property type="match status" value="1"/>
</dbReference>
<evidence type="ECO:0000256" key="3">
    <source>
        <dbReference type="ARBA" id="ARBA00012664"/>
    </source>
</evidence>
<feature type="non-terminal residue" evidence="9">
    <location>
        <position position="143"/>
    </location>
</feature>
<dbReference type="GeneID" id="7452959"/>
<comment type="similarity">
    <text evidence="2 7">Belongs to the DMRL synthase family.</text>
</comment>
<dbReference type="HOGENOM" id="CLU_089358_1_2_1"/>
<dbReference type="OMA" id="CQGVTQG"/>
<dbReference type="KEGG" id="tps:THAPSDRAFT_19311"/>
<comment type="pathway">
    <text evidence="1 7">Cofactor biosynthesis; riboflavin biosynthesis; riboflavin from 2-hydroxy-3-oxobutyl phosphate and 5-amino-6-(D-ribitylamino)uracil: step 1/2.</text>
</comment>
<feature type="compositionally biased region" description="Basic and acidic residues" evidence="8">
    <location>
        <begin position="121"/>
        <end position="137"/>
    </location>
</feature>
<dbReference type="RefSeq" id="XP_002287595.1">
    <property type="nucleotide sequence ID" value="XM_002287559.1"/>
</dbReference>
<name>B8BW28_THAPS</name>
<dbReference type="AlphaFoldDB" id="B8BW28"/>
<dbReference type="GO" id="GO:0009231">
    <property type="term" value="P:riboflavin biosynthetic process"/>
    <property type="evidence" value="ECO:0000318"/>
    <property type="project" value="GO_Central"/>
</dbReference>
<evidence type="ECO:0000313" key="10">
    <source>
        <dbReference type="Proteomes" id="UP000001449"/>
    </source>
</evidence>
<dbReference type="STRING" id="35128.B8BW28"/>
<dbReference type="InterPro" id="IPR002180">
    <property type="entry name" value="LS/RS"/>
</dbReference>
<dbReference type="PANTHER" id="PTHR21058:SF0">
    <property type="entry name" value="6,7-DIMETHYL-8-RIBITYLLUMAZINE SYNTHASE"/>
    <property type="match status" value="1"/>
</dbReference>